<proteinExistence type="predicted"/>
<sequence length="380" mass="38715">MSPSLLCFPWPALALSLGLSLLPSCATAQPAAEAAPTASSPAVAPLPVPQVAPLAALPPDGVDVEEGRRLQGLTQVAIAGVALYVVTEAEGGASAGAALHGGMATANTSLKVTGLDPLRLQALADLARARTEAALVARGIAVMPQAQLAALPAFAELQQVADTAPLAFDAQGGKGQAYSASGLPLLHRDEMAWLSRASGTGLLGAMTGRFEDAYVALGDKMSGGFKTGRVEPALERLGQQAGMPLVLVRLVLTAAQVQGSGSRWGFTAGTETRNTLLMPAWTNRILVRRSGGDYARVSLKKGWASEAGLGELVDVTTTGQKAVSVLTTAFTLLAAANGVGRGVSSSSQSYELRSSPEVFDAVATPQVEATLASLTQALAP</sequence>
<gene>
    <name evidence="2" type="ORF">F7Q92_03365</name>
</gene>
<evidence type="ECO:0000313" key="3">
    <source>
        <dbReference type="Proteomes" id="UP000430120"/>
    </source>
</evidence>
<reference evidence="2 3" key="1">
    <citation type="submission" date="2019-09" db="EMBL/GenBank/DDBJ databases">
        <title>Draft genome sequences of 48 bacterial type strains from the CCUG.</title>
        <authorList>
            <person name="Tunovic T."/>
            <person name="Pineiro-Iglesias B."/>
            <person name="Unosson C."/>
            <person name="Inganas E."/>
            <person name="Ohlen M."/>
            <person name="Cardew S."/>
            <person name="Jensie-Markopoulos S."/>
            <person name="Salva-Serra F."/>
            <person name="Jaen-Luchoro D."/>
            <person name="Karlsson R."/>
            <person name="Svensson-Stadler L."/>
            <person name="Chun J."/>
            <person name="Moore E."/>
        </authorList>
    </citation>
    <scope>NUCLEOTIDE SEQUENCE [LARGE SCALE GENOMIC DNA]</scope>
    <source>
        <strain evidence="2 3">CCUG 30977</strain>
    </source>
</reference>
<feature type="chain" id="PRO_5024992629" evidence="1">
    <location>
        <begin position="29"/>
        <end position="380"/>
    </location>
</feature>
<evidence type="ECO:0000313" key="2">
    <source>
        <dbReference type="EMBL" id="KAB0584563.1"/>
    </source>
</evidence>
<feature type="signal peptide" evidence="1">
    <location>
        <begin position="1"/>
        <end position="28"/>
    </location>
</feature>
<keyword evidence="1" id="KW-0732">Signal</keyword>
<dbReference type="RefSeq" id="WP_151122503.1">
    <property type="nucleotide sequence ID" value="NZ_CP088081.1"/>
</dbReference>
<name>A0A643FG26_IDEDE</name>
<dbReference type="EMBL" id="VZPB01000005">
    <property type="protein sequence ID" value="KAB0584563.1"/>
    <property type="molecule type" value="Genomic_DNA"/>
</dbReference>
<protein>
    <submittedName>
        <fullName evidence="2">Uncharacterized protein</fullName>
    </submittedName>
</protein>
<keyword evidence="3" id="KW-1185">Reference proteome</keyword>
<evidence type="ECO:0000256" key="1">
    <source>
        <dbReference type="SAM" id="SignalP"/>
    </source>
</evidence>
<dbReference type="AlphaFoldDB" id="A0A643FG26"/>
<accession>A0A643FG26</accession>
<organism evidence="2 3">
    <name type="scientific">Ideonella dechloratans</name>
    <dbReference type="NCBI Taxonomy" id="36863"/>
    <lineage>
        <taxon>Bacteria</taxon>
        <taxon>Pseudomonadati</taxon>
        <taxon>Pseudomonadota</taxon>
        <taxon>Betaproteobacteria</taxon>
        <taxon>Burkholderiales</taxon>
        <taxon>Sphaerotilaceae</taxon>
        <taxon>Ideonella</taxon>
    </lineage>
</organism>
<dbReference type="Proteomes" id="UP000430120">
    <property type="component" value="Unassembled WGS sequence"/>
</dbReference>
<comment type="caution">
    <text evidence="2">The sequence shown here is derived from an EMBL/GenBank/DDBJ whole genome shotgun (WGS) entry which is preliminary data.</text>
</comment>